<evidence type="ECO:0000313" key="2">
    <source>
        <dbReference type="Proteomes" id="UP000463051"/>
    </source>
</evidence>
<proteinExistence type="predicted"/>
<evidence type="ECO:0000313" key="1">
    <source>
        <dbReference type="EMBL" id="MRN52761.1"/>
    </source>
</evidence>
<reference evidence="1 2" key="1">
    <citation type="submission" date="2019-11" db="EMBL/GenBank/DDBJ databases">
        <title>Paenibacillus monticola sp. nov., a novel PGPR strain isolated from mountain sample in China.</title>
        <authorList>
            <person name="Zhao Q."/>
            <person name="Li H.-P."/>
            <person name="Zhang J.-L."/>
        </authorList>
    </citation>
    <scope>NUCLEOTIDE SEQUENCE [LARGE SCALE GENOMIC DNA]</scope>
    <source>
        <strain evidence="1 2">LC-T2</strain>
    </source>
</reference>
<name>A0A7X2L1Z0_9BACL</name>
<organism evidence="1 2">
    <name type="scientific">Paenibacillus monticola</name>
    <dbReference type="NCBI Taxonomy" id="2666075"/>
    <lineage>
        <taxon>Bacteria</taxon>
        <taxon>Bacillati</taxon>
        <taxon>Bacillota</taxon>
        <taxon>Bacilli</taxon>
        <taxon>Bacillales</taxon>
        <taxon>Paenibacillaceae</taxon>
        <taxon>Paenibacillus</taxon>
    </lineage>
</organism>
<accession>A0A7X2L1Z0</accession>
<dbReference type="AlphaFoldDB" id="A0A7X2L1Z0"/>
<dbReference type="EMBL" id="WJXB01000002">
    <property type="protein sequence ID" value="MRN52761.1"/>
    <property type="molecule type" value="Genomic_DNA"/>
</dbReference>
<keyword evidence="2" id="KW-1185">Reference proteome</keyword>
<comment type="caution">
    <text evidence="1">The sequence shown here is derived from an EMBL/GenBank/DDBJ whole genome shotgun (WGS) entry which is preliminary data.</text>
</comment>
<protein>
    <submittedName>
        <fullName evidence="1">Uncharacterized protein</fullName>
    </submittedName>
</protein>
<dbReference type="RefSeq" id="WP_154117746.1">
    <property type="nucleotide sequence ID" value="NZ_WJXB01000002.1"/>
</dbReference>
<dbReference type="InterPro" id="IPR058600">
    <property type="entry name" value="YhjD-like"/>
</dbReference>
<gene>
    <name evidence="1" type="ORF">GJB61_07085</name>
</gene>
<dbReference type="Pfam" id="PF26325">
    <property type="entry name" value="YhjD"/>
    <property type="match status" value="1"/>
</dbReference>
<sequence length="155" mass="17763">MATTKINTPNTLRKPAIIEDITTEELSLVRSYLLLTFIHKVFERDCRVISKSGLFKTPQLYMELISSGAKKTSLMLNEVTRELTSHELRITTVRQDQNGVEASYSCRGYKGEMNILWPSFRKEMLLRMRAYLGLATELSILSREESITEQLALSI</sequence>
<dbReference type="Proteomes" id="UP000463051">
    <property type="component" value="Unassembled WGS sequence"/>
</dbReference>